<dbReference type="HOGENOM" id="CLU_1643638_0_0_1"/>
<dbReference type="VEuPathDB" id="FungiDB:HMPREF1541_03823"/>
<dbReference type="Gene3D" id="3.30.70.100">
    <property type="match status" value="1"/>
</dbReference>
<feature type="compositionally biased region" description="Pro residues" evidence="1">
    <location>
        <begin position="58"/>
        <end position="71"/>
    </location>
</feature>
<feature type="region of interest" description="Disordered" evidence="1">
    <location>
        <begin position="48"/>
        <end position="99"/>
    </location>
</feature>
<sequence length="161" mass="17880">MPKYVKRITLFKIPEQHIDSVLAAYVVLRKNAKKVSYPIPVLNTRHQLAMHSSSSPALPLPRPPPPPPPQQVPWLTPSPATQDGRPYIVSNESRRVSNTDSPISDGFTVVSQTIFANWEDANFYDKKCPAHLELKKVTGPVRTGVQTIIYESEVGVEGAKL</sequence>
<dbReference type="OrthoDB" id="3830014at2759"/>
<dbReference type="SUPFAM" id="SSF54909">
    <property type="entry name" value="Dimeric alpha+beta barrel"/>
    <property type="match status" value="1"/>
</dbReference>
<dbReference type="PROSITE" id="PS51502">
    <property type="entry name" value="S_R_A_B_BARREL"/>
    <property type="match status" value="1"/>
</dbReference>
<feature type="domain" description="Stress-response A/B barrel" evidence="2">
    <location>
        <begin position="5"/>
        <end position="150"/>
    </location>
</feature>
<accession>W2S1R9</accession>
<keyword evidence="4" id="KW-1185">Reference proteome</keyword>
<protein>
    <recommendedName>
        <fullName evidence="2">Stress-response A/B barrel domain-containing protein</fullName>
    </recommendedName>
</protein>
<proteinExistence type="predicted"/>
<reference evidence="3 4" key="1">
    <citation type="submission" date="2013-03" db="EMBL/GenBank/DDBJ databases">
        <title>The Genome Sequence of Phialophora europaea CBS 101466.</title>
        <authorList>
            <consortium name="The Broad Institute Genomics Platform"/>
            <person name="Cuomo C."/>
            <person name="de Hoog S."/>
            <person name="Gorbushina A."/>
            <person name="Walker B."/>
            <person name="Young S.K."/>
            <person name="Zeng Q."/>
            <person name="Gargeya S."/>
            <person name="Fitzgerald M."/>
            <person name="Haas B."/>
            <person name="Abouelleil A."/>
            <person name="Allen A.W."/>
            <person name="Alvarado L."/>
            <person name="Arachchi H.M."/>
            <person name="Berlin A.M."/>
            <person name="Chapman S.B."/>
            <person name="Gainer-Dewar J."/>
            <person name="Goldberg J."/>
            <person name="Griggs A."/>
            <person name="Gujja S."/>
            <person name="Hansen M."/>
            <person name="Howarth C."/>
            <person name="Imamovic A."/>
            <person name="Ireland A."/>
            <person name="Larimer J."/>
            <person name="McCowan C."/>
            <person name="Murphy C."/>
            <person name="Pearson M."/>
            <person name="Poon T.W."/>
            <person name="Priest M."/>
            <person name="Roberts A."/>
            <person name="Saif S."/>
            <person name="Shea T."/>
            <person name="Sisk P."/>
            <person name="Sykes S."/>
            <person name="Wortman J."/>
            <person name="Nusbaum C."/>
            <person name="Birren B."/>
        </authorList>
    </citation>
    <scope>NUCLEOTIDE SEQUENCE [LARGE SCALE GENOMIC DNA]</scope>
    <source>
        <strain evidence="3 4">CBS 101466</strain>
    </source>
</reference>
<evidence type="ECO:0000259" key="2">
    <source>
        <dbReference type="PROSITE" id="PS51502"/>
    </source>
</evidence>
<dbReference type="InParanoid" id="W2S1R9"/>
<dbReference type="AlphaFoldDB" id="W2S1R9"/>
<evidence type="ECO:0000313" key="4">
    <source>
        <dbReference type="Proteomes" id="UP000030752"/>
    </source>
</evidence>
<name>W2S1R9_CYPE1</name>
<dbReference type="eggNOG" id="ENOG502STNI">
    <property type="taxonomic scope" value="Eukaryota"/>
</dbReference>
<dbReference type="InterPro" id="IPR011008">
    <property type="entry name" value="Dimeric_a/b-barrel"/>
</dbReference>
<gene>
    <name evidence="3" type="ORF">HMPREF1541_03823</name>
</gene>
<organism evidence="3 4">
    <name type="scientific">Cyphellophora europaea (strain CBS 101466)</name>
    <name type="common">Phialophora europaea</name>
    <dbReference type="NCBI Taxonomy" id="1220924"/>
    <lineage>
        <taxon>Eukaryota</taxon>
        <taxon>Fungi</taxon>
        <taxon>Dikarya</taxon>
        <taxon>Ascomycota</taxon>
        <taxon>Pezizomycotina</taxon>
        <taxon>Eurotiomycetes</taxon>
        <taxon>Chaetothyriomycetidae</taxon>
        <taxon>Chaetothyriales</taxon>
        <taxon>Cyphellophoraceae</taxon>
        <taxon>Cyphellophora</taxon>
    </lineage>
</organism>
<dbReference type="Proteomes" id="UP000030752">
    <property type="component" value="Unassembled WGS sequence"/>
</dbReference>
<evidence type="ECO:0000256" key="1">
    <source>
        <dbReference type="SAM" id="MobiDB-lite"/>
    </source>
</evidence>
<evidence type="ECO:0000313" key="3">
    <source>
        <dbReference type="EMBL" id="ETN41884.1"/>
    </source>
</evidence>
<dbReference type="GeneID" id="19971162"/>
<dbReference type="InterPro" id="IPR013097">
    <property type="entry name" value="Dabb"/>
</dbReference>
<dbReference type="EMBL" id="KB822719">
    <property type="protein sequence ID" value="ETN41884.1"/>
    <property type="molecule type" value="Genomic_DNA"/>
</dbReference>
<dbReference type="RefSeq" id="XP_008716393.1">
    <property type="nucleotide sequence ID" value="XM_008718171.1"/>
</dbReference>